<evidence type="ECO:0000313" key="6">
    <source>
        <dbReference type="Proteomes" id="UP000005384"/>
    </source>
</evidence>
<dbReference type="PANTHER" id="PTHR36984">
    <property type="entry name" value="CRISPR-ASSOCIATED ENDORIBONUCLEASE CAS6 1"/>
    <property type="match status" value="1"/>
</dbReference>
<evidence type="ECO:0000256" key="2">
    <source>
        <dbReference type="ARBA" id="ARBA00022884"/>
    </source>
</evidence>
<dbReference type="Gene3D" id="3.30.70.1900">
    <property type="match status" value="1"/>
</dbReference>
<evidence type="ECO:0000256" key="3">
    <source>
        <dbReference type="ARBA" id="ARBA00023118"/>
    </source>
</evidence>
<dbReference type="Pfam" id="PF01881">
    <property type="entry name" value="Cas_Cas6_C"/>
    <property type="match status" value="1"/>
</dbReference>
<gene>
    <name evidence="5" type="ORF">HMPREF9473_04633</name>
</gene>
<evidence type="ECO:0000259" key="4">
    <source>
        <dbReference type="Pfam" id="PF01881"/>
    </source>
</evidence>
<dbReference type="NCBIfam" id="TIGR01877">
    <property type="entry name" value="cas_cas6"/>
    <property type="match status" value="1"/>
</dbReference>
<dbReference type="PATRIC" id="fig|742737.3.peg.4620"/>
<dbReference type="AlphaFoldDB" id="G5IMA5"/>
<keyword evidence="3" id="KW-0051">Antiviral defense</keyword>
<name>G5IMA5_9FIRM</name>
<dbReference type="PANTHER" id="PTHR36984:SF1">
    <property type="entry name" value="CRISPR-ASSOCIATED ENDORIBONUCLEASE CAS6 1"/>
    <property type="match status" value="1"/>
</dbReference>
<dbReference type="EMBL" id="ADLN01000120">
    <property type="protein sequence ID" value="EHI57524.1"/>
    <property type="molecule type" value="Genomic_DNA"/>
</dbReference>
<comment type="similarity">
    <text evidence="1">Belongs to the CRISPR-associated protein Cas6/Cse3/CasE family.</text>
</comment>
<sequence length="232" mass="27329">MHYVFEIRIKIFTLQSISKEDSYAAVTDFIDGVLIENEVWEQMHNENCYKQYCFNGLYPIEKEGIYKREQVYQFIVRSTNKDLIEYLSYNLPKHENNLMKGLTCENRMISKKHITSLYSITPVIVKGKNNGYWRDDMTFEDFEQRLKVNLIKKYNELEHTKLDENFELHTLLEFKNYGPIPVPYKNVKLLADKIELKIADNETAQALAYMALGTGICEMNSRGMGFVNCHYV</sequence>
<dbReference type="GO" id="GO:0051607">
    <property type="term" value="P:defense response to virus"/>
    <property type="evidence" value="ECO:0007669"/>
    <property type="project" value="UniProtKB-KW"/>
</dbReference>
<dbReference type="InterPro" id="IPR049435">
    <property type="entry name" value="Cas_Cas6_C"/>
</dbReference>
<feature type="domain" description="CRISPR associated protein Cas6 C-terminal" evidence="4">
    <location>
        <begin position="112"/>
        <end position="228"/>
    </location>
</feature>
<comment type="caution">
    <text evidence="5">The sequence shown here is derived from an EMBL/GenBank/DDBJ whole genome shotgun (WGS) entry which is preliminary data.</text>
</comment>
<organism evidence="5 6">
    <name type="scientific">Hungatella hathewayi WAL-18680</name>
    <dbReference type="NCBI Taxonomy" id="742737"/>
    <lineage>
        <taxon>Bacteria</taxon>
        <taxon>Bacillati</taxon>
        <taxon>Bacillota</taxon>
        <taxon>Clostridia</taxon>
        <taxon>Lachnospirales</taxon>
        <taxon>Lachnospiraceae</taxon>
        <taxon>Hungatella</taxon>
    </lineage>
</organism>
<evidence type="ECO:0000256" key="1">
    <source>
        <dbReference type="ARBA" id="ARBA00005937"/>
    </source>
</evidence>
<accession>G5IMA5</accession>
<evidence type="ECO:0000313" key="5">
    <source>
        <dbReference type="EMBL" id="EHI57524.1"/>
    </source>
</evidence>
<dbReference type="GO" id="GO:0003723">
    <property type="term" value="F:RNA binding"/>
    <property type="evidence" value="ECO:0007669"/>
    <property type="project" value="UniProtKB-KW"/>
</dbReference>
<dbReference type="RefSeq" id="WP_006782621.1">
    <property type="nucleotide sequence ID" value="NZ_CP040506.1"/>
</dbReference>
<dbReference type="HOGENOM" id="CLU_101010_0_0_9"/>
<protein>
    <submittedName>
        <fullName evidence="5">CRISPR-associated protein cas6</fullName>
    </submittedName>
</protein>
<proteinExistence type="inferred from homology"/>
<dbReference type="OrthoDB" id="86642at2"/>
<dbReference type="Proteomes" id="UP000005384">
    <property type="component" value="Unassembled WGS sequence"/>
</dbReference>
<keyword evidence="2" id="KW-0694">RNA-binding</keyword>
<dbReference type="GO" id="GO:0016788">
    <property type="term" value="F:hydrolase activity, acting on ester bonds"/>
    <property type="evidence" value="ECO:0007669"/>
    <property type="project" value="InterPro"/>
</dbReference>
<dbReference type="InterPro" id="IPR010156">
    <property type="entry name" value="CRISPR-assoc_prot_Cas6"/>
</dbReference>
<reference evidence="5 6" key="1">
    <citation type="submission" date="2011-08" db="EMBL/GenBank/DDBJ databases">
        <title>The Genome Sequence of Clostridium hathewayi WAL-18680.</title>
        <authorList>
            <consortium name="The Broad Institute Genome Sequencing Platform"/>
            <person name="Earl A."/>
            <person name="Ward D."/>
            <person name="Feldgarden M."/>
            <person name="Gevers D."/>
            <person name="Finegold S.M."/>
            <person name="Summanen P.H."/>
            <person name="Molitoris D.R."/>
            <person name="Song M."/>
            <person name="Daigneault M."/>
            <person name="Allen-Vercoe E."/>
            <person name="Young S.K."/>
            <person name="Zeng Q."/>
            <person name="Gargeya S."/>
            <person name="Fitzgerald M."/>
            <person name="Haas B."/>
            <person name="Abouelleil A."/>
            <person name="Alvarado L."/>
            <person name="Arachchi H.M."/>
            <person name="Berlin A."/>
            <person name="Brown A."/>
            <person name="Chapman S.B."/>
            <person name="Chen Z."/>
            <person name="Dunbar C."/>
            <person name="Freedman E."/>
            <person name="Gearin G."/>
            <person name="Gellesch M."/>
            <person name="Goldberg J."/>
            <person name="Griggs A."/>
            <person name="Gujja S."/>
            <person name="Heiman D."/>
            <person name="Howarth C."/>
            <person name="Larson L."/>
            <person name="Lui A."/>
            <person name="MacDonald P.J.P."/>
            <person name="Montmayeur A."/>
            <person name="Murphy C."/>
            <person name="Neiman D."/>
            <person name="Pearson M."/>
            <person name="Priest M."/>
            <person name="Roberts A."/>
            <person name="Saif S."/>
            <person name="Shea T."/>
            <person name="Shenoy N."/>
            <person name="Sisk P."/>
            <person name="Stolte C."/>
            <person name="Sykes S."/>
            <person name="Wortman J."/>
            <person name="Nusbaum C."/>
            <person name="Birren B."/>
        </authorList>
    </citation>
    <scope>NUCLEOTIDE SEQUENCE [LARGE SCALE GENOMIC DNA]</scope>
    <source>
        <strain evidence="5 6">WAL-18680</strain>
    </source>
</reference>
<keyword evidence="6" id="KW-1185">Reference proteome</keyword>